<dbReference type="SMART" id="SM00910">
    <property type="entry name" value="HIRAN"/>
    <property type="match status" value="1"/>
</dbReference>
<keyword evidence="6" id="KW-1185">Reference proteome</keyword>
<dbReference type="GO" id="GO:0003676">
    <property type="term" value="F:nucleic acid binding"/>
    <property type="evidence" value="ECO:0007669"/>
    <property type="project" value="InterPro"/>
</dbReference>
<feature type="region of interest" description="Disordered" evidence="3">
    <location>
        <begin position="1"/>
        <end position="42"/>
    </location>
</feature>
<dbReference type="InterPro" id="IPR014905">
    <property type="entry name" value="HIRAN"/>
</dbReference>
<proteinExistence type="predicted"/>
<dbReference type="GO" id="GO:0016818">
    <property type="term" value="F:hydrolase activity, acting on acid anhydrides, in phosphorus-containing anhydrides"/>
    <property type="evidence" value="ECO:0007669"/>
    <property type="project" value="InterPro"/>
</dbReference>
<reference evidence="5 6" key="1">
    <citation type="journal article" date="2013" name="PLoS Genet.">
        <title>Comparative genome structure, secondary metabolite, and effector coding capacity across Cochliobolus pathogens.</title>
        <authorList>
            <person name="Condon B.J."/>
            <person name="Leng Y."/>
            <person name="Wu D."/>
            <person name="Bushley K.E."/>
            <person name="Ohm R.A."/>
            <person name="Otillar R."/>
            <person name="Martin J."/>
            <person name="Schackwitz W."/>
            <person name="Grimwood J."/>
            <person name="MohdZainudin N."/>
            <person name="Xue C."/>
            <person name="Wang R."/>
            <person name="Manning V.A."/>
            <person name="Dhillon B."/>
            <person name="Tu Z.J."/>
            <person name="Steffenson B.J."/>
            <person name="Salamov A."/>
            <person name="Sun H."/>
            <person name="Lowry S."/>
            <person name="LaButti K."/>
            <person name="Han J."/>
            <person name="Copeland A."/>
            <person name="Lindquist E."/>
            <person name="Barry K."/>
            <person name="Schmutz J."/>
            <person name="Baker S.E."/>
            <person name="Ciuffetti L.M."/>
            <person name="Grigoriev I.V."/>
            <person name="Zhong S."/>
            <person name="Turgeon B.G."/>
        </authorList>
    </citation>
    <scope>NUCLEOTIDE SEQUENCE [LARGE SCALE GENOMIC DNA]</scope>
    <source>
        <strain evidence="5 6">FI3</strain>
    </source>
</reference>
<dbReference type="RefSeq" id="XP_014549995.1">
    <property type="nucleotide sequence ID" value="XM_014694509.1"/>
</dbReference>
<feature type="compositionally biased region" description="Acidic residues" evidence="3">
    <location>
        <begin position="25"/>
        <end position="39"/>
    </location>
</feature>
<organism evidence="5 6">
    <name type="scientific">Bipolaris victoriae (strain FI3)</name>
    <name type="common">Victoria blight of oats agent</name>
    <name type="synonym">Cochliobolus victoriae</name>
    <dbReference type="NCBI Taxonomy" id="930091"/>
    <lineage>
        <taxon>Eukaryota</taxon>
        <taxon>Fungi</taxon>
        <taxon>Dikarya</taxon>
        <taxon>Ascomycota</taxon>
        <taxon>Pezizomycotina</taxon>
        <taxon>Dothideomycetes</taxon>
        <taxon>Pleosporomycetidae</taxon>
        <taxon>Pleosporales</taxon>
        <taxon>Pleosporineae</taxon>
        <taxon>Pleosporaceae</taxon>
        <taxon>Bipolaris</taxon>
    </lineage>
</organism>
<name>W7DWP8_BIPV3</name>
<sequence>MARKRRADDAYDGGSYYRAPKQSQLEEEASDDEYEEDAEQGAPGAAHCQQHYNYLFYGALDDKIVSVRYYNGYATEGETVVLRRESHNQYDANAICVDNVRGEQIGHILRGLAAKLAKYMDDCSLLIDARITGHKGYYECPTELLLYGTDDPVQRQQLMARMKKDRLPVGRASERQRREAAEKKEQERRAKEATKRTKKKGAKAVGPIEGPEASMAEFAAGLPPADPSLTGPSLEDIILGSERFDPRNNEEFVEEFGVK</sequence>
<feature type="domain" description="HIRAN" evidence="4">
    <location>
        <begin position="57"/>
        <end position="150"/>
    </location>
</feature>
<feature type="region of interest" description="Disordered" evidence="3">
    <location>
        <begin position="164"/>
        <end position="234"/>
    </location>
</feature>
<accession>W7DWP8</accession>
<feature type="compositionally biased region" description="Basic and acidic residues" evidence="3">
    <location>
        <begin position="165"/>
        <end position="195"/>
    </location>
</feature>
<evidence type="ECO:0000259" key="4">
    <source>
        <dbReference type="SMART" id="SM00910"/>
    </source>
</evidence>
<evidence type="ECO:0000313" key="5">
    <source>
        <dbReference type="EMBL" id="EUN20421.1"/>
    </source>
</evidence>
<dbReference type="Pfam" id="PF08797">
    <property type="entry name" value="HIRAN"/>
    <property type="match status" value="1"/>
</dbReference>
<protein>
    <recommendedName>
        <fullName evidence="4">HIRAN domain-containing protein</fullName>
    </recommendedName>
</protein>
<evidence type="ECO:0000256" key="1">
    <source>
        <dbReference type="ARBA" id="ARBA00022723"/>
    </source>
</evidence>
<dbReference type="GeneID" id="26252702"/>
<dbReference type="AlphaFoldDB" id="W7DWP8"/>
<dbReference type="EMBL" id="KI969078">
    <property type="protein sequence ID" value="EUN20421.1"/>
    <property type="molecule type" value="Genomic_DNA"/>
</dbReference>
<dbReference type="Gene3D" id="3.30.70.2330">
    <property type="match status" value="1"/>
</dbReference>
<dbReference type="Proteomes" id="UP000054337">
    <property type="component" value="Unassembled WGS sequence"/>
</dbReference>
<evidence type="ECO:0000313" key="6">
    <source>
        <dbReference type="Proteomes" id="UP000054337"/>
    </source>
</evidence>
<gene>
    <name evidence="5" type="ORF">COCVIDRAFT_21388</name>
</gene>
<dbReference type="GO" id="GO:0008270">
    <property type="term" value="F:zinc ion binding"/>
    <property type="evidence" value="ECO:0007669"/>
    <property type="project" value="InterPro"/>
</dbReference>
<keyword evidence="1" id="KW-0479">Metal-binding</keyword>
<dbReference type="HOGENOM" id="CLU_1229748_0_0_1"/>
<keyword evidence="2" id="KW-0378">Hydrolase</keyword>
<evidence type="ECO:0000256" key="2">
    <source>
        <dbReference type="ARBA" id="ARBA00022801"/>
    </source>
</evidence>
<evidence type="ECO:0000256" key="3">
    <source>
        <dbReference type="SAM" id="MobiDB-lite"/>
    </source>
</evidence>